<evidence type="ECO:0000259" key="2">
    <source>
        <dbReference type="Pfam" id="PF12937"/>
    </source>
</evidence>
<evidence type="ECO:0000313" key="4">
    <source>
        <dbReference type="Proteomes" id="UP000298030"/>
    </source>
</evidence>
<gene>
    <name evidence="3" type="ORF">FA13DRAFT_1731350</name>
</gene>
<keyword evidence="4" id="KW-1185">Reference proteome</keyword>
<dbReference type="EMBL" id="QPFP01000014">
    <property type="protein sequence ID" value="TEB32825.1"/>
    <property type="molecule type" value="Genomic_DNA"/>
</dbReference>
<feature type="domain" description="F-box" evidence="2">
    <location>
        <begin position="38"/>
        <end position="94"/>
    </location>
</feature>
<organism evidence="3 4">
    <name type="scientific">Coprinellus micaceus</name>
    <name type="common">Glistening ink-cap mushroom</name>
    <name type="synonym">Coprinus micaceus</name>
    <dbReference type="NCBI Taxonomy" id="71717"/>
    <lineage>
        <taxon>Eukaryota</taxon>
        <taxon>Fungi</taxon>
        <taxon>Dikarya</taxon>
        <taxon>Basidiomycota</taxon>
        <taxon>Agaricomycotina</taxon>
        <taxon>Agaricomycetes</taxon>
        <taxon>Agaricomycetidae</taxon>
        <taxon>Agaricales</taxon>
        <taxon>Agaricineae</taxon>
        <taxon>Psathyrellaceae</taxon>
        <taxon>Coprinellus</taxon>
    </lineage>
</organism>
<dbReference type="AlphaFoldDB" id="A0A4Y7TF75"/>
<proteinExistence type="predicted"/>
<protein>
    <recommendedName>
        <fullName evidence="2">F-box domain-containing protein</fullName>
    </recommendedName>
</protein>
<dbReference type="Gene3D" id="1.20.1280.50">
    <property type="match status" value="1"/>
</dbReference>
<reference evidence="3 4" key="1">
    <citation type="journal article" date="2019" name="Nat. Ecol. Evol.">
        <title>Megaphylogeny resolves global patterns of mushroom evolution.</title>
        <authorList>
            <person name="Varga T."/>
            <person name="Krizsan K."/>
            <person name="Foldi C."/>
            <person name="Dima B."/>
            <person name="Sanchez-Garcia M."/>
            <person name="Sanchez-Ramirez S."/>
            <person name="Szollosi G.J."/>
            <person name="Szarkandi J.G."/>
            <person name="Papp V."/>
            <person name="Albert L."/>
            <person name="Andreopoulos W."/>
            <person name="Angelini C."/>
            <person name="Antonin V."/>
            <person name="Barry K.W."/>
            <person name="Bougher N.L."/>
            <person name="Buchanan P."/>
            <person name="Buyck B."/>
            <person name="Bense V."/>
            <person name="Catcheside P."/>
            <person name="Chovatia M."/>
            <person name="Cooper J."/>
            <person name="Damon W."/>
            <person name="Desjardin D."/>
            <person name="Finy P."/>
            <person name="Geml J."/>
            <person name="Haridas S."/>
            <person name="Hughes K."/>
            <person name="Justo A."/>
            <person name="Karasinski D."/>
            <person name="Kautmanova I."/>
            <person name="Kiss B."/>
            <person name="Kocsube S."/>
            <person name="Kotiranta H."/>
            <person name="LaButti K.M."/>
            <person name="Lechner B.E."/>
            <person name="Liimatainen K."/>
            <person name="Lipzen A."/>
            <person name="Lukacs Z."/>
            <person name="Mihaltcheva S."/>
            <person name="Morgado L.N."/>
            <person name="Niskanen T."/>
            <person name="Noordeloos M.E."/>
            <person name="Ohm R.A."/>
            <person name="Ortiz-Santana B."/>
            <person name="Ovrebo C."/>
            <person name="Racz N."/>
            <person name="Riley R."/>
            <person name="Savchenko A."/>
            <person name="Shiryaev A."/>
            <person name="Soop K."/>
            <person name="Spirin V."/>
            <person name="Szebenyi C."/>
            <person name="Tomsovsky M."/>
            <person name="Tulloss R.E."/>
            <person name="Uehling J."/>
            <person name="Grigoriev I.V."/>
            <person name="Vagvolgyi C."/>
            <person name="Papp T."/>
            <person name="Martin F.M."/>
            <person name="Miettinen O."/>
            <person name="Hibbett D.S."/>
            <person name="Nagy L.G."/>
        </authorList>
    </citation>
    <scope>NUCLEOTIDE SEQUENCE [LARGE SCALE GENOMIC DNA]</scope>
    <source>
        <strain evidence="3 4">FP101781</strain>
    </source>
</reference>
<comment type="caution">
    <text evidence="3">The sequence shown here is derived from an EMBL/GenBank/DDBJ whole genome shotgun (WGS) entry which is preliminary data.</text>
</comment>
<dbReference type="STRING" id="71717.A0A4Y7TF75"/>
<dbReference type="SUPFAM" id="SSF52047">
    <property type="entry name" value="RNI-like"/>
    <property type="match status" value="1"/>
</dbReference>
<dbReference type="InterPro" id="IPR001810">
    <property type="entry name" value="F-box_dom"/>
</dbReference>
<dbReference type="Pfam" id="PF12937">
    <property type="entry name" value="F-box-like"/>
    <property type="match status" value="1"/>
</dbReference>
<dbReference type="OrthoDB" id="3365698at2759"/>
<dbReference type="Gene3D" id="3.80.10.10">
    <property type="entry name" value="Ribonuclease Inhibitor"/>
    <property type="match status" value="1"/>
</dbReference>
<sequence length="472" mass="52245">MQRAPVTEPHLNRVLLFLPSGTGKGGPVEKRPAHPAVSRLPLEILGEIFLIATASNGSPRDEDPVETLLNATLVCKAWWHAALATHQLWATLHLCLDPRKVSDDLYDGVSNWFERAGSLPRSLELYSFGDTGNKDLDETIEIFGEREDLPPIVATILTACRPSLTSLSLINFTPKSVGYILSTLKGTAAYSRRFLERLRIDLRVSSPVRPWDSGLDVFHNLPPVQHLDLRLNQASIQDTDSTIDEDEDDWEDDSNPLIIGPSLLKGLKTLRMAGDWDVQDVIGTLKGCSNLQDLILDHIRDGLEFQRPGTDDLDIPAVSLPKLKTLRLQRLHWTDNNGMFLSVVKAPELEHIHIEFCAGEGRAHNVAAKSRSSTMEISDSEDGTEDGMDVDAESCSTSFSKGVEDHLGALNSLCTFLQPCLSTLRTVEILNCGRRLNSCSLATIMAYLGPHTRLQLDERVIPNLLCRVPEKV</sequence>
<feature type="compositionally biased region" description="Acidic residues" evidence="1">
    <location>
        <begin position="378"/>
        <end position="389"/>
    </location>
</feature>
<evidence type="ECO:0000313" key="3">
    <source>
        <dbReference type="EMBL" id="TEB32825.1"/>
    </source>
</evidence>
<dbReference type="InterPro" id="IPR032675">
    <property type="entry name" value="LRR_dom_sf"/>
</dbReference>
<dbReference type="Proteomes" id="UP000298030">
    <property type="component" value="Unassembled WGS sequence"/>
</dbReference>
<name>A0A4Y7TF75_COPMI</name>
<evidence type="ECO:0000256" key="1">
    <source>
        <dbReference type="SAM" id="MobiDB-lite"/>
    </source>
</evidence>
<feature type="region of interest" description="Disordered" evidence="1">
    <location>
        <begin position="369"/>
        <end position="389"/>
    </location>
</feature>
<accession>A0A4Y7TF75</accession>